<evidence type="ECO:0008006" key="3">
    <source>
        <dbReference type="Google" id="ProtNLM"/>
    </source>
</evidence>
<gene>
    <name evidence="1" type="ORF">M378DRAFT_6907</name>
</gene>
<sequence>PHGFEAAAKNKYISPSSKSLTIDFKGFPRTFIVAGGSEMLLDEIKTLKARMTEDLGEGDGLGDGEGKVKYLEEPDAVHDYLAFKWHEPEKTRTLKEIGRWIDIAS</sequence>
<dbReference type="Gene3D" id="3.40.50.1820">
    <property type="entry name" value="alpha/beta hydrolase"/>
    <property type="match status" value="1"/>
</dbReference>
<protein>
    <recommendedName>
        <fullName evidence="3">Alpha/beta hydrolase fold-3 domain-containing protein</fullName>
    </recommendedName>
</protein>
<organism evidence="1 2">
    <name type="scientific">Amanita muscaria (strain Koide BX008)</name>
    <dbReference type="NCBI Taxonomy" id="946122"/>
    <lineage>
        <taxon>Eukaryota</taxon>
        <taxon>Fungi</taxon>
        <taxon>Dikarya</taxon>
        <taxon>Basidiomycota</taxon>
        <taxon>Agaricomycotina</taxon>
        <taxon>Agaricomycetes</taxon>
        <taxon>Agaricomycetidae</taxon>
        <taxon>Agaricales</taxon>
        <taxon>Pluteineae</taxon>
        <taxon>Amanitaceae</taxon>
        <taxon>Amanita</taxon>
    </lineage>
</organism>
<keyword evidence="2" id="KW-1185">Reference proteome</keyword>
<dbReference type="SUPFAM" id="SSF53474">
    <property type="entry name" value="alpha/beta-Hydrolases"/>
    <property type="match status" value="1"/>
</dbReference>
<evidence type="ECO:0000313" key="2">
    <source>
        <dbReference type="Proteomes" id="UP000054549"/>
    </source>
</evidence>
<dbReference type="InParanoid" id="A0A0C2XPG9"/>
<dbReference type="OrthoDB" id="2152029at2759"/>
<dbReference type="HOGENOM" id="CLU_2242827_0_0_1"/>
<evidence type="ECO:0000313" key="1">
    <source>
        <dbReference type="EMBL" id="KIL71063.1"/>
    </source>
</evidence>
<dbReference type="AlphaFoldDB" id="A0A0C2XPG9"/>
<dbReference type="STRING" id="946122.A0A0C2XPG9"/>
<dbReference type="EMBL" id="KN818223">
    <property type="protein sequence ID" value="KIL71063.1"/>
    <property type="molecule type" value="Genomic_DNA"/>
</dbReference>
<dbReference type="InterPro" id="IPR029058">
    <property type="entry name" value="AB_hydrolase_fold"/>
</dbReference>
<accession>A0A0C2XPG9</accession>
<reference evidence="1 2" key="1">
    <citation type="submission" date="2014-04" db="EMBL/GenBank/DDBJ databases">
        <title>Evolutionary Origins and Diversification of the Mycorrhizal Mutualists.</title>
        <authorList>
            <consortium name="DOE Joint Genome Institute"/>
            <consortium name="Mycorrhizal Genomics Consortium"/>
            <person name="Kohler A."/>
            <person name="Kuo A."/>
            <person name="Nagy L.G."/>
            <person name="Floudas D."/>
            <person name="Copeland A."/>
            <person name="Barry K.W."/>
            <person name="Cichocki N."/>
            <person name="Veneault-Fourrey C."/>
            <person name="LaButti K."/>
            <person name="Lindquist E.A."/>
            <person name="Lipzen A."/>
            <person name="Lundell T."/>
            <person name="Morin E."/>
            <person name="Murat C."/>
            <person name="Riley R."/>
            <person name="Ohm R."/>
            <person name="Sun H."/>
            <person name="Tunlid A."/>
            <person name="Henrissat B."/>
            <person name="Grigoriev I.V."/>
            <person name="Hibbett D.S."/>
            <person name="Martin F."/>
        </authorList>
    </citation>
    <scope>NUCLEOTIDE SEQUENCE [LARGE SCALE GENOMIC DNA]</scope>
    <source>
        <strain evidence="1 2">Koide BX008</strain>
    </source>
</reference>
<feature type="non-terminal residue" evidence="1">
    <location>
        <position position="1"/>
    </location>
</feature>
<name>A0A0C2XPG9_AMAMK</name>
<dbReference type="Proteomes" id="UP000054549">
    <property type="component" value="Unassembled WGS sequence"/>
</dbReference>
<proteinExistence type="predicted"/>